<gene>
    <name evidence="9" type="ORF">D1631_11265</name>
    <name evidence="10" type="ORF">D1631_16965</name>
    <name evidence="7" type="ORF">D1631_18265</name>
    <name evidence="8" type="ORF">D1631_18395</name>
</gene>
<comment type="similarity">
    <text evidence="1">Belongs to the transposase 7 family.</text>
</comment>
<dbReference type="Pfam" id="PF13700">
    <property type="entry name" value="DUF4158"/>
    <property type="match status" value="1"/>
</dbReference>
<evidence type="ECO:0000259" key="5">
    <source>
        <dbReference type="Pfam" id="PF01526"/>
    </source>
</evidence>
<dbReference type="InterPro" id="IPR002513">
    <property type="entry name" value="Tn3_Tnp_DDE_dom"/>
</dbReference>
<comment type="caution">
    <text evidence="10">The sequence shown here is derived from an EMBL/GenBank/DDBJ whole genome shotgun (WGS) entry which is preliminary data.</text>
</comment>
<name>A0A3M7TJP2_9FLAO</name>
<dbReference type="InterPro" id="IPR025296">
    <property type="entry name" value="DUF4158"/>
</dbReference>
<dbReference type="GO" id="GO:0006313">
    <property type="term" value="P:DNA transposition"/>
    <property type="evidence" value="ECO:0007669"/>
    <property type="project" value="InterPro"/>
</dbReference>
<dbReference type="RefSeq" id="WP_122636533.1">
    <property type="nucleotide sequence ID" value="NZ_QWIU01000002.1"/>
</dbReference>
<accession>A0A3M7TJP2</accession>
<organism evidence="10 11">
    <name type="scientific">Chryseobacterium nematophagum</name>
    <dbReference type="NCBI Taxonomy" id="2305228"/>
    <lineage>
        <taxon>Bacteria</taxon>
        <taxon>Pseudomonadati</taxon>
        <taxon>Bacteroidota</taxon>
        <taxon>Flavobacteriia</taxon>
        <taxon>Flavobacteriales</taxon>
        <taxon>Weeksellaceae</taxon>
        <taxon>Chryseobacterium group</taxon>
        <taxon>Chryseobacterium</taxon>
    </lineage>
</organism>
<evidence type="ECO:0000313" key="7">
    <source>
        <dbReference type="EMBL" id="RNA60442.1"/>
    </source>
</evidence>
<dbReference type="EMBL" id="QWIU01000002">
    <property type="protein sequence ID" value="RNA63488.1"/>
    <property type="molecule type" value="Genomic_DNA"/>
</dbReference>
<keyword evidence="2" id="KW-0815">Transposition</keyword>
<keyword evidence="4" id="KW-0233">DNA recombination</keyword>
<evidence type="ECO:0000313" key="9">
    <source>
        <dbReference type="EMBL" id="RNA62470.1"/>
    </source>
</evidence>
<feature type="domain" description="Tn3 transposase DDE" evidence="5">
    <location>
        <begin position="570"/>
        <end position="959"/>
    </location>
</feature>
<dbReference type="OrthoDB" id="922297at2"/>
<evidence type="ECO:0000256" key="1">
    <source>
        <dbReference type="ARBA" id="ARBA00009402"/>
    </source>
</evidence>
<reference evidence="10 11" key="1">
    <citation type="submission" date="2018-08" db="EMBL/GenBank/DDBJ databases">
        <title>Chryseobacterium nematophagum: a novel matrix digesting pathogen of nematodes.</title>
        <authorList>
            <person name="Page A."/>
            <person name="Roberts M."/>
            <person name="Felix M.-A."/>
            <person name="Weir W."/>
        </authorList>
    </citation>
    <scope>NUCLEOTIDE SEQUENCE [LARGE SCALE GENOMIC DNA]</scope>
    <source>
        <strain evidence="10 11">JUb129</strain>
    </source>
</reference>
<evidence type="ECO:0000313" key="10">
    <source>
        <dbReference type="EMBL" id="RNA63488.1"/>
    </source>
</evidence>
<evidence type="ECO:0000313" key="11">
    <source>
        <dbReference type="Proteomes" id="UP000278775"/>
    </source>
</evidence>
<protein>
    <submittedName>
        <fullName evidence="10">Tn3 family transposase</fullName>
    </submittedName>
</protein>
<evidence type="ECO:0000256" key="4">
    <source>
        <dbReference type="ARBA" id="ARBA00023172"/>
    </source>
</evidence>
<dbReference type="GO" id="GO:0003677">
    <property type="term" value="F:DNA binding"/>
    <property type="evidence" value="ECO:0007669"/>
    <property type="project" value="UniProtKB-KW"/>
</dbReference>
<keyword evidence="3" id="KW-0238">DNA-binding</keyword>
<dbReference type="InterPro" id="IPR047653">
    <property type="entry name" value="Tn3-like_transpos"/>
</dbReference>
<dbReference type="EMBL" id="QWIU01000002">
    <property type="protein sequence ID" value="RNA62470.1"/>
    <property type="molecule type" value="Genomic_DNA"/>
</dbReference>
<dbReference type="Pfam" id="PF01526">
    <property type="entry name" value="DDE_Tnp_Tn3"/>
    <property type="match status" value="1"/>
</dbReference>
<evidence type="ECO:0000259" key="6">
    <source>
        <dbReference type="Pfam" id="PF13700"/>
    </source>
</evidence>
<dbReference type="Proteomes" id="UP000278775">
    <property type="component" value="Unassembled WGS sequence"/>
</dbReference>
<feature type="domain" description="DUF4158" evidence="6">
    <location>
        <begin position="4"/>
        <end position="151"/>
    </location>
</feature>
<proteinExistence type="inferred from homology"/>
<dbReference type="AlphaFoldDB" id="A0A3M7TJP2"/>
<dbReference type="GO" id="GO:0004803">
    <property type="term" value="F:transposase activity"/>
    <property type="evidence" value="ECO:0007669"/>
    <property type="project" value="InterPro"/>
</dbReference>
<sequence length="972" mass="113222">MKQILNKEELAQHWSLIYEELELLKTKPQKHHLIFCMQLKYYKNYGTFPENEKELSGIPLQYISEQLDISDNIFSYEWDSRTARRHRQEILTFLKIRKLDSRDRVKLISWLADEIFSKGILPTETFDYILDWLYQNKIQRLTVFQIEKIIITSYSRFRKVLFGKITKEVCEDSRCIIDNCLEDKTESINFSFLKSDPGRVSLDSVLKEIEKLEFINILKIPSKQLDSLNPKIMNDIKSRVVSETAWEIKRHPPAIRYALMSVFFYTRRSEIIDGLIELLIQIIHRLSVKAEKKVFKILMQDFRKVYGKNTLLGRIAEASLNNPDSCVKEVVYPIAGVQTLNNLVKEYKSSGKGYQKEIHKKIRSSYGSHYRRMVPKILSSITFCSNNIIHQPILDALRWLENKKNSSIQYYYFSDSIPINGIVRPKDYEIIIETDDKGEKRINRINYEICVLQALREKLRCKEIWVYGADKYRNPDQDLPQDFNVNRDFYYKALGITQDIQKFIDTIKENMYQALSSLNKSIPDNKQLRLLPNNKNHISLSPLTEQAEPTNINKMKGQIQTVWPMTSLLDILKEAEMRIGFTDCFKTQRSSERLDRDELQKRLLLALYGLGTNTGLKRISAGRHGVSYKELLHTRKLYIYKAALREAIGKVANAIFKIRNPVIWGEGTTACASDSKKFGSWDQNLMTEWHIRYGGRGVMIYWHVEKKSTCIYSQLKRCSSSEVASMIEGVLRHCTEMSIDKQYVDTHGQSEVAFAFSYLLGFNLMPRLKNISKQKLYLPDIGVADNFQNLSPILTRPINWELITQQYDQMVQYTTALKQGTADPESILKRFTKGNITHPTYRALSELGKAVKTIFLCEYLEKEELRREIHEGLNVVENWNSANSFIFFGKGGEVATNRLEDQELSVLSLHLVQICLVYVNTLMIQQIVFAEEWKYVLTQEDYRALSPLIYAHVNPYGVFELNMNERLSITGS</sequence>
<evidence type="ECO:0000313" key="8">
    <source>
        <dbReference type="EMBL" id="RNA60464.1"/>
    </source>
</evidence>
<evidence type="ECO:0000256" key="3">
    <source>
        <dbReference type="ARBA" id="ARBA00023125"/>
    </source>
</evidence>
<dbReference type="EMBL" id="QWIU01000003">
    <property type="protein sequence ID" value="RNA60442.1"/>
    <property type="molecule type" value="Genomic_DNA"/>
</dbReference>
<evidence type="ECO:0000256" key="2">
    <source>
        <dbReference type="ARBA" id="ARBA00022578"/>
    </source>
</evidence>
<dbReference type="NCBIfam" id="NF033527">
    <property type="entry name" value="transpos_Tn3"/>
    <property type="match status" value="1"/>
</dbReference>
<dbReference type="EMBL" id="QWIU01000003">
    <property type="protein sequence ID" value="RNA60464.1"/>
    <property type="molecule type" value="Genomic_DNA"/>
</dbReference>